<evidence type="ECO:0000313" key="17">
    <source>
        <dbReference type="EMBL" id="VAW47916.1"/>
    </source>
</evidence>
<keyword evidence="8" id="KW-1133">Transmembrane helix</keyword>
<dbReference type="EC" id="2.4.1.257" evidence="3"/>
<reference evidence="17" key="1">
    <citation type="submission" date="2018-06" db="EMBL/GenBank/DDBJ databases">
        <authorList>
            <person name="Zhirakovskaya E."/>
        </authorList>
    </citation>
    <scope>NUCLEOTIDE SEQUENCE</scope>
</reference>
<evidence type="ECO:0000256" key="5">
    <source>
        <dbReference type="ARBA" id="ARBA00022679"/>
    </source>
</evidence>
<dbReference type="EMBL" id="UOFA01000376">
    <property type="protein sequence ID" value="VAW47916.1"/>
    <property type="molecule type" value="Genomic_DNA"/>
</dbReference>
<dbReference type="SUPFAM" id="SSF53756">
    <property type="entry name" value="UDP-Glycosyltransferase/glycogen phosphorylase"/>
    <property type="match status" value="1"/>
</dbReference>
<evidence type="ECO:0000259" key="15">
    <source>
        <dbReference type="Pfam" id="PF00534"/>
    </source>
</evidence>
<dbReference type="GO" id="GO:0005789">
    <property type="term" value="C:endoplasmic reticulum membrane"/>
    <property type="evidence" value="ECO:0007669"/>
    <property type="project" value="UniProtKB-SubCell"/>
</dbReference>
<dbReference type="PANTHER" id="PTHR45918">
    <property type="entry name" value="ALPHA-1,3/1,6-MANNOSYLTRANSFERASE ALG2"/>
    <property type="match status" value="1"/>
</dbReference>
<feature type="domain" description="Glycosyl transferase family 1" evidence="15">
    <location>
        <begin position="192"/>
        <end position="339"/>
    </location>
</feature>
<evidence type="ECO:0000256" key="11">
    <source>
        <dbReference type="ARBA" id="ARBA00032333"/>
    </source>
</evidence>
<evidence type="ECO:0000256" key="13">
    <source>
        <dbReference type="ARBA" id="ARBA00045103"/>
    </source>
</evidence>
<dbReference type="InterPro" id="IPR028098">
    <property type="entry name" value="Glyco_trans_4-like_N"/>
</dbReference>
<evidence type="ECO:0000256" key="1">
    <source>
        <dbReference type="ARBA" id="ARBA00004586"/>
    </source>
</evidence>
<evidence type="ECO:0000256" key="3">
    <source>
        <dbReference type="ARBA" id="ARBA00011969"/>
    </source>
</evidence>
<dbReference type="Gene3D" id="3.40.50.2000">
    <property type="entry name" value="Glycogen Phosphorylase B"/>
    <property type="match status" value="1"/>
</dbReference>
<keyword evidence="9" id="KW-0472">Membrane</keyword>
<dbReference type="AlphaFoldDB" id="A0A3B0WUC8"/>
<evidence type="ECO:0000256" key="14">
    <source>
        <dbReference type="ARBA" id="ARBA00045104"/>
    </source>
</evidence>
<evidence type="ECO:0000256" key="12">
    <source>
        <dbReference type="ARBA" id="ARBA00032874"/>
    </source>
</evidence>
<comment type="subcellular location">
    <subcellularLocation>
        <location evidence="1">Endoplasmic reticulum membrane</location>
    </subcellularLocation>
</comment>
<sequence length="358" mass="40124">MPSSIQVIHDLFQIKGGGERLIQTLCQDTGADLLTAHIGQDTFDLSQLPGQVQNLTALSSIHGIKTLSLARAFKNHRPRHSNYQQIIYSGVASPLAVHQYPAAKNIFYCHTPPRFVYDKRQHFSAELNVIKRQAFNALLYWFKPQYEAAVKKMDVVLTNSNYVKQRIQDSLGIDAEVIYPPCDTQHFKWLESGDYYLSMARHDELKRIDSIIQAFKQMPNKKLVVASGGHMTPKLIKLAADSPNITFTGWLDESQLLSLLGNCLATIYLPTDEDFGMSPVESMSAGKPVLCSDHGGLLESVLDKETGLYINNDNLINDLMNKVSNLDTNKAAAMRTACETRAKAFDSAIFLKKFQHFL</sequence>
<evidence type="ECO:0000256" key="6">
    <source>
        <dbReference type="ARBA" id="ARBA00022692"/>
    </source>
</evidence>
<dbReference type="GO" id="GO:0004378">
    <property type="term" value="F:GDP-Man:Man(1)GlcNAc(2)-PP-Dol alpha-1,3-mannosyltransferase activity"/>
    <property type="evidence" value="ECO:0007669"/>
    <property type="project" value="UniProtKB-EC"/>
</dbReference>
<dbReference type="EC" id="2.4.1.132" evidence="4"/>
<organism evidence="17">
    <name type="scientific">hydrothermal vent metagenome</name>
    <dbReference type="NCBI Taxonomy" id="652676"/>
    <lineage>
        <taxon>unclassified sequences</taxon>
        <taxon>metagenomes</taxon>
        <taxon>ecological metagenomes</taxon>
    </lineage>
</organism>
<dbReference type="GO" id="GO:0102704">
    <property type="term" value="F:GDP-Man:Man(2)GlcNAc(2)-PP-Dol alpha-1,6-mannosyltransferase activity"/>
    <property type="evidence" value="ECO:0007669"/>
    <property type="project" value="UniProtKB-EC"/>
</dbReference>
<evidence type="ECO:0000256" key="9">
    <source>
        <dbReference type="ARBA" id="ARBA00023136"/>
    </source>
</evidence>
<dbReference type="Pfam" id="PF13439">
    <property type="entry name" value="Glyco_transf_4"/>
    <property type="match status" value="1"/>
</dbReference>
<evidence type="ECO:0000259" key="16">
    <source>
        <dbReference type="Pfam" id="PF13439"/>
    </source>
</evidence>
<evidence type="ECO:0000256" key="8">
    <source>
        <dbReference type="ARBA" id="ARBA00022989"/>
    </source>
</evidence>
<keyword evidence="5" id="KW-0808">Transferase</keyword>
<proteinExistence type="predicted"/>
<dbReference type="InterPro" id="IPR001296">
    <property type="entry name" value="Glyco_trans_1"/>
</dbReference>
<protein>
    <recommendedName>
        <fullName evidence="10">GDP-Man:Man(1)GlcNAc(2)-PP-Dol alpha-1,3-mannosyltransferase</fullName>
        <ecNumber evidence="4">2.4.1.132</ecNumber>
        <ecNumber evidence="3">2.4.1.257</ecNumber>
    </recommendedName>
    <alternativeName>
        <fullName evidence="12">GDP-Man:Man(1)GlcNAc(2)-PP-dolichol mannosyltransferase</fullName>
    </alternativeName>
    <alternativeName>
        <fullName evidence="11">GDP-Man:Man(2)GlcNAc(2)-PP-Dol alpha-1,6-mannosyltransferase</fullName>
    </alternativeName>
</protein>
<evidence type="ECO:0000256" key="7">
    <source>
        <dbReference type="ARBA" id="ARBA00022824"/>
    </source>
</evidence>
<evidence type="ECO:0000256" key="4">
    <source>
        <dbReference type="ARBA" id="ARBA00012649"/>
    </source>
</evidence>
<dbReference type="InterPro" id="IPR027054">
    <property type="entry name" value="ALG2"/>
</dbReference>
<dbReference type="Pfam" id="PF00534">
    <property type="entry name" value="Glycos_transf_1"/>
    <property type="match status" value="1"/>
</dbReference>
<feature type="domain" description="Glycosyltransferase subfamily 4-like N-terminal" evidence="16">
    <location>
        <begin position="69"/>
        <end position="185"/>
    </location>
</feature>
<evidence type="ECO:0000256" key="10">
    <source>
        <dbReference type="ARBA" id="ARBA00032047"/>
    </source>
</evidence>
<gene>
    <name evidence="17" type="ORF">MNBD_GAMMA02-914</name>
</gene>
<dbReference type="PANTHER" id="PTHR45918:SF1">
    <property type="entry name" value="ALPHA-1,3_1,6-MANNOSYLTRANSFERASE ALG2"/>
    <property type="match status" value="1"/>
</dbReference>
<keyword evidence="6" id="KW-0812">Transmembrane</keyword>
<accession>A0A3B0WUC8</accession>
<comment type="catalytic activity">
    <reaction evidence="14">
        <text>an alpha-D-Man-(1-&gt;3)-beta-D-Man-(1-&gt;4)-beta-D-GlcNAc-(1-&gt;4)-alpha-D-GlcNAc-diphospho-di-trans,poly-cis-dolichol + GDP-alpha-D-mannose = an alpha-D-Man-(1-&gt;3)-[alpha-D-Man-(1-&gt;6)]-beta-D-Man-(1-&gt;4)-beta-D-GlcNAc-(1-&gt;4)-alpha-D-GlcNAc-diphospho-di-trans,poly-cis-dolichol + GDP + H(+)</text>
        <dbReference type="Rhea" id="RHEA:29519"/>
        <dbReference type="Rhea" id="RHEA-COMP:19513"/>
        <dbReference type="Rhea" id="RHEA-COMP:19515"/>
        <dbReference type="ChEBI" id="CHEBI:15378"/>
        <dbReference type="ChEBI" id="CHEBI:57527"/>
        <dbReference type="ChEBI" id="CHEBI:58189"/>
        <dbReference type="ChEBI" id="CHEBI:132510"/>
        <dbReference type="ChEBI" id="CHEBI:132511"/>
        <dbReference type="EC" id="2.4.1.257"/>
    </reaction>
    <physiologicalReaction direction="left-to-right" evidence="14">
        <dbReference type="Rhea" id="RHEA:29520"/>
    </physiologicalReaction>
</comment>
<name>A0A3B0WUC8_9ZZZZ</name>
<evidence type="ECO:0000256" key="2">
    <source>
        <dbReference type="ARBA" id="ARBA00004922"/>
    </source>
</evidence>
<keyword evidence="7" id="KW-0256">Endoplasmic reticulum</keyword>
<comment type="catalytic activity">
    <reaction evidence="13">
        <text>a beta-D-Man-(1-&gt;4)-beta-D-GlcNAc-(1-&gt;4)-alpha-D-GlcNAc-diphospho-di-trans,poly-cis-dolichol + GDP-alpha-D-mannose = an alpha-D-Man-(1-&gt;3)-beta-D-Man-(1-&gt;4)-beta-D-GlcNAc-(1-&gt;4)-alpha-D-GlcNAc-diphospho-di-trans,poly-cis-dolichol + GDP + H(+)</text>
        <dbReference type="Rhea" id="RHEA:29515"/>
        <dbReference type="Rhea" id="RHEA-COMP:19511"/>
        <dbReference type="Rhea" id="RHEA-COMP:19513"/>
        <dbReference type="ChEBI" id="CHEBI:15378"/>
        <dbReference type="ChEBI" id="CHEBI:57527"/>
        <dbReference type="ChEBI" id="CHEBI:58189"/>
        <dbReference type="ChEBI" id="CHEBI:58472"/>
        <dbReference type="ChEBI" id="CHEBI:132510"/>
        <dbReference type="EC" id="2.4.1.132"/>
    </reaction>
    <physiologicalReaction direction="left-to-right" evidence="13">
        <dbReference type="Rhea" id="RHEA:29516"/>
    </physiologicalReaction>
</comment>
<comment type="pathway">
    <text evidence="2">Protein modification; protein glycosylation.</text>
</comment>